<sequence length="141" mass="17183">MTLVVPPEVHWFYAEKRPSAGAIAEQLRQSLWFVRLQEAWVSPEDPARKEPPFRYRGYWRERTFEIEFEPRRYVILRAAEDLLKVVEALQRSLGVGPAFFYVDEENRVVYEWRWGDREARWRELQGIPRYQRLRRLDRRGS</sequence>
<dbReference type="Proteomes" id="UP000236642">
    <property type="component" value="Unassembled WGS sequence"/>
</dbReference>
<comment type="caution">
    <text evidence="1">The sequence shown here is derived from an EMBL/GenBank/DDBJ whole genome shotgun (WGS) entry which is preliminary data.</text>
</comment>
<organism evidence="1 2">
    <name type="scientific">Candidatus Thermoflexus japonica</name>
    <dbReference type="NCBI Taxonomy" id="2035417"/>
    <lineage>
        <taxon>Bacteria</taxon>
        <taxon>Bacillati</taxon>
        <taxon>Chloroflexota</taxon>
        <taxon>Thermoflexia</taxon>
        <taxon>Thermoflexales</taxon>
        <taxon>Thermoflexaceae</taxon>
        <taxon>Thermoflexus</taxon>
    </lineage>
</organism>
<accession>A0A2H5Y910</accession>
<gene>
    <name evidence="1" type="ORF">HRbin22_02172</name>
</gene>
<dbReference type="AlphaFoldDB" id="A0A2H5Y910"/>
<evidence type="ECO:0000313" key="1">
    <source>
        <dbReference type="EMBL" id="GBD09910.1"/>
    </source>
</evidence>
<dbReference type="EMBL" id="BEHY01000080">
    <property type="protein sequence ID" value="GBD09910.1"/>
    <property type="molecule type" value="Genomic_DNA"/>
</dbReference>
<reference evidence="2" key="1">
    <citation type="submission" date="2017-09" db="EMBL/GenBank/DDBJ databases">
        <title>Metaegenomics of thermophilic ammonia-oxidizing enrichment culture.</title>
        <authorList>
            <person name="Kato S."/>
            <person name="Suzuki K."/>
        </authorList>
    </citation>
    <scope>NUCLEOTIDE SEQUENCE [LARGE SCALE GENOMIC DNA]</scope>
</reference>
<proteinExistence type="predicted"/>
<protein>
    <submittedName>
        <fullName evidence="1">Uncharacterized protein</fullName>
    </submittedName>
</protein>
<evidence type="ECO:0000313" key="2">
    <source>
        <dbReference type="Proteomes" id="UP000236642"/>
    </source>
</evidence>
<name>A0A2H5Y910_9CHLR</name>